<sequence length="380" mass="43831">MCTDVEEEVKSKYILHWSYRHYTTLPEELQKHGNHVEEIYLRENHILLLPKWVTSLDNLTHLYLAGNDLEAFPDDVDKLANLCYLELSRNRLKSLPPSIVRLRRLSHLIVDFNILQVLPNELGNMKALYMLHVNDNVLRTLPESVCQCVSLAELCLHNNRLTSLPQPIVYLPNLETLSVHGNNLLYLPSIRFVCNCHLTFYNNPHLNYLSYHLTYGHDGDMHHLMSGCGSSIEDISDFTNLVLTIPQHQRLIVLPSGLHCVFSRPGVPSLFELTLRATYPLMYKIEERNRYSDKDSLEKLPLKLQKILYNGPTSNCADCNRNIFNESFLSVSLRGLISEHRKLFAVMFLCSARCLSHYTQRVCGATAERVQWYQLSAHSL</sequence>
<dbReference type="Pfam" id="PF12799">
    <property type="entry name" value="LRR_4"/>
    <property type="match status" value="1"/>
</dbReference>
<evidence type="ECO:0000256" key="2">
    <source>
        <dbReference type="ARBA" id="ARBA00022737"/>
    </source>
</evidence>
<dbReference type="PANTHER" id="PTHR48051:SF54">
    <property type="entry name" value="LEUCINE-RICH REPEAT-CONTAINING PROTEIN"/>
    <property type="match status" value="1"/>
</dbReference>
<evidence type="ECO:0000259" key="3">
    <source>
        <dbReference type="Pfam" id="PF23598"/>
    </source>
</evidence>
<keyword evidence="1" id="KW-0433">Leucine-rich repeat</keyword>
<dbReference type="SMART" id="SM00369">
    <property type="entry name" value="LRR_TYP"/>
    <property type="match status" value="4"/>
</dbReference>
<evidence type="ECO:0000256" key="1">
    <source>
        <dbReference type="ARBA" id="ARBA00022614"/>
    </source>
</evidence>
<dbReference type="InterPro" id="IPR025875">
    <property type="entry name" value="Leu-rich_rpt_4"/>
</dbReference>
<accession>A0A1B6GKT2</accession>
<dbReference type="Gene3D" id="3.80.10.10">
    <property type="entry name" value="Ribonuclease Inhibitor"/>
    <property type="match status" value="1"/>
</dbReference>
<dbReference type="InterPro" id="IPR032675">
    <property type="entry name" value="LRR_dom_sf"/>
</dbReference>
<dbReference type="InterPro" id="IPR001611">
    <property type="entry name" value="Leu-rich_rpt"/>
</dbReference>
<reference evidence="4" key="1">
    <citation type="submission" date="2015-11" db="EMBL/GenBank/DDBJ databases">
        <title>De novo transcriptome assembly of four potential Pierce s Disease insect vectors from Arizona vineyards.</title>
        <authorList>
            <person name="Tassone E.E."/>
        </authorList>
    </citation>
    <scope>NUCLEOTIDE SEQUENCE</scope>
</reference>
<organism evidence="4">
    <name type="scientific">Cuerna arida</name>
    <dbReference type="NCBI Taxonomy" id="1464854"/>
    <lineage>
        <taxon>Eukaryota</taxon>
        <taxon>Metazoa</taxon>
        <taxon>Ecdysozoa</taxon>
        <taxon>Arthropoda</taxon>
        <taxon>Hexapoda</taxon>
        <taxon>Insecta</taxon>
        <taxon>Pterygota</taxon>
        <taxon>Neoptera</taxon>
        <taxon>Paraneoptera</taxon>
        <taxon>Hemiptera</taxon>
        <taxon>Auchenorrhyncha</taxon>
        <taxon>Membracoidea</taxon>
        <taxon>Cicadellidae</taxon>
        <taxon>Cicadellinae</taxon>
        <taxon>Proconiini</taxon>
        <taxon>Cuerna</taxon>
    </lineage>
</organism>
<dbReference type="AlphaFoldDB" id="A0A1B6GKT2"/>
<dbReference type="GO" id="GO:0005737">
    <property type="term" value="C:cytoplasm"/>
    <property type="evidence" value="ECO:0007669"/>
    <property type="project" value="TreeGrafter"/>
</dbReference>
<dbReference type="InterPro" id="IPR003591">
    <property type="entry name" value="Leu-rich_rpt_typical-subtyp"/>
</dbReference>
<evidence type="ECO:0000313" key="4">
    <source>
        <dbReference type="EMBL" id="JAS63056.1"/>
    </source>
</evidence>
<dbReference type="Pfam" id="PF23598">
    <property type="entry name" value="LRR_14"/>
    <property type="match status" value="1"/>
</dbReference>
<dbReference type="SMART" id="SM00364">
    <property type="entry name" value="LRR_BAC"/>
    <property type="match status" value="6"/>
</dbReference>
<keyword evidence="2" id="KW-0677">Repeat</keyword>
<dbReference type="EMBL" id="GECZ01006713">
    <property type="protein sequence ID" value="JAS63056.1"/>
    <property type="molecule type" value="Transcribed_RNA"/>
</dbReference>
<feature type="domain" description="Disease resistance R13L4/SHOC-2-like LRR" evidence="3">
    <location>
        <begin position="54"/>
        <end position="133"/>
    </location>
</feature>
<gene>
    <name evidence="4" type="ORF">g.22316</name>
</gene>
<protein>
    <recommendedName>
        <fullName evidence="3">Disease resistance R13L4/SHOC-2-like LRR domain-containing protein</fullName>
    </recommendedName>
</protein>
<dbReference type="InterPro" id="IPR055414">
    <property type="entry name" value="LRR_R13L4/SHOC2-like"/>
</dbReference>
<proteinExistence type="predicted"/>
<dbReference type="InterPro" id="IPR050216">
    <property type="entry name" value="LRR_domain-containing"/>
</dbReference>
<name>A0A1B6GKT2_9HEMI</name>
<dbReference type="PROSITE" id="PS51450">
    <property type="entry name" value="LRR"/>
    <property type="match status" value="2"/>
</dbReference>
<dbReference type="PANTHER" id="PTHR48051">
    <property type="match status" value="1"/>
</dbReference>
<dbReference type="SUPFAM" id="SSF52058">
    <property type="entry name" value="L domain-like"/>
    <property type="match status" value="1"/>
</dbReference>